<name>A0A231HBU9_9NOCA</name>
<evidence type="ECO:0000313" key="1">
    <source>
        <dbReference type="EMBL" id="OXR46226.1"/>
    </source>
</evidence>
<dbReference type="EMBL" id="NGAF01000002">
    <property type="protein sequence ID" value="OXR46226.1"/>
    <property type="molecule type" value="Genomic_DNA"/>
</dbReference>
<organism evidence="1 2">
    <name type="scientific">Nocardia cerradoensis</name>
    <dbReference type="NCBI Taxonomy" id="85688"/>
    <lineage>
        <taxon>Bacteria</taxon>
        <taxon>Bacillati</taxon>
        <taxon>Actinomycetota</taxon>
        <taxon>Actinomycetes</taxon>
        <taxon>Mycobacteriales</taxon>
        <taxon>Nocardiaceae</taxon>
        <taxon>Nocardia</taxon>
    </lineage>
</organism>
<sequence>MAFLWGLGYLLTFGPLAALDMVGRAVQSLS</sequence>
<accession>A0A231HBU9</accession>
<keyword evidence="2" id="KW-1185">Reference proteome</keyword>
<proteinExistence type="predicted"/>
<comment type="caution">
    <text evidence="1">The sequence shown here is derived from an EMBL/GenBank/DDBJ whole genome shotgun (WGS) entry which is preliminary data.</text>
</comment>
<evidence type="ECO:0000313" key="2">
    <source>
        <dbReference type="Proteomes" id="UP000215506"/>
    </source>
</evidence>
<dbReference type="AlphaFoldDB" id="A0A231HBU9"/>
<reference evidence="1 2" key="1">
    <citation type="submission" date="2017-07" db="EMBL/GenBank/DDBJ databases">
        <title>First draft Genome Sequence of Nocardia cerradoensis isolated from human infection.</title>
        <authorList>
            <person name="Carrasco G."/>
        </authorList>
    </citation>
    <scope>NUCLEOTIDE SEQUENCE [LARGE SCALE GENOMIC DNA]</scope>
    <source>
        <strain evidence="1 2">CNM20130759</strain>
    </source>
</reference>
<protein>
    <submittedName>
        <fullName evidence="1">Uncharacterized protein</fullName>
    </submittedName>
</protein>
<gene>
    <name evidence="1" type="ORF">B7C42_01192</name>
</gene>
<dbReference type="Proteomes" id="UP000215506">
    <property type="component" value="Unassembled WGS sequence"/>
</dbReference>